<name>A0A520KSZ8_METT2</name>
<evidence type="ECO:0000313" key="22">
    <source>
        <dbReference type="Proteomes" id="UP000317158"/>
    </source>
</evidence>
<evidence type="ECO:0000256" key="15">
    <source>
        <dbReference type="PIRSR" id="PIRSR000130-3"/>
    </source>
</evidence>
<keyword evidence="11 17" id="KW-0129">CBS domain</keyword>
<evidence type="ECO:0000259" key="20">
    <source>
        <dbReference type="PROSITE" id="PS51371"/>
    </source>
</evidence>
<feature type="binding site" evidence="13">
    <location>
        <position position="460"/>
    </location>
    <ligand>
        <name>K(+)</name>
        <dbReference type="ChEBI" id="CHEBI:29103"/>
        <note>ligand shared between two tetrameric partners</note>
    </ligand>
</feature>
<feature type="active site" description="Thioimidate intermediate" evidence="13 14">
    <location>
        <position position="300"/>
    </location>
</feature>
<dbReference type="Pfam" id="PF00478">
    <property type="entry name" value="IMPDH"/>
    <property type="match status" value="1"/>
</dbReference>
<dbReference type="HAMAP" id="MF_01964">
    <property type="entry name" value="IMPDH"/>
    <property type="match status" value="1"/>
</dbReference>
<protein>
    <recommendedName>
        <fullName evidence="13 19">Inosine-5'-monophosphate dehydrogenase</fullName>
        <shortName evidence="13">IMP dehydrogenase</shortName>
        <shortName evidence="13">IMPD</shortName>
        <shortName evidence="13">IMPDH</shortName>
        <ecNumber evidence="13 19">1.1.1.205</ecNumber>
    </recommendedName>
</protein>
<dbReference type="GO" id="GO:0046872">
    <property type="term" value="F:metal ion binding"/>
    <property type="evidence" value="ECO:0007669"/>
    <property type="project" value="UniProtKB-UniRule"/>
</dbReference>
<organism evidence="21 22">
    <name type="scientific">Methanoliparum thermophilum</name>
    <dbReference type="NCBI Taxonomy" id="2491083"/>
    <lineage>
        <taxon>Archaea</taxon>
        <taxon>Methanobacteriati</taxon>
        <taxon>Methanobacteriota</taxon>
        <taxon>Candidatus Methanoliparia</taxon>
        <taxon>Candidatus Methanoliparales</taxon>
        <taxon>Candidatus Methanoliparaceae</taxon>
        <taxon>Candidatus Methanoliparum</taxon>
    </lineage>
</organism>
<feature type="binding site" evidence="13">
    <location>
        <begin position="356"/>
        <end position="357"/>
    </location>
    <ligand>
        <name>IMP</name>
        <dbReference type="ChEBI" id="CHEBI:58053"/>
    </ligand>
</feature>
<dbReference type="InterPro" id="IPR013785">
    <property type="entry name" value="Aldolase_TIM"/>
</dbReference>
<feature type="binding site" evidence="13 15">
    <location>
        <begin position="293"/>
        <end position="295"/>
    </location>
    <ligand>
        <name>NAD(+)</name>
        <dbReference type="ChEBI" id="CHEBI:57540"/>
    </ligand>
</feature>
<dbReference type="PIRSF" id="PIRSF000130">
    <property type="entry name" value="IMPDH"/>
    <property type="match status" value="1"/>
</dbReference>
<feature type="binding site" evidence="13">
    <location>
        <begin position="333"/>
        <end position="335"/>
    </location>
    <ligand>
        <name>IMP</name>
        <dbReference type="ChEBI" id="CHEBI:58053"/>
    </ligand>
</feature>
<dbReference type="Pfam" id="PF00571">
    <property type="entry name" value="CBS"/>
    <property type="match status" value="2"/>
</dbReference>
<evidence type="ECO:0000256" key="16">
    <source>
        <dbReference type="PIRSR" id="PIRSR000130-4"/>
    </source>
</evidence>
<evidence type="ECO:0000256" key="8">
    <source>
        <dbReference type="ARBA" id="ARBA00022958"/>
    </source>
</evidence>
<dbReference type="GO" id="GO:0006183">
    <property type="term" value="P:GTP biosynthetic process"/>
    <property type="evidence" value="ECO:0007669"/>
    <property type="project" value="TreeGrafter"/>
</dbReference>
<dbReference type="InterPro" id="IPR015875">
    <property type="entry name" value="IMP_DH/GMP_Rdtase_CS"/>
</dbReference>
<dbReference type="PANTHER" id="PTHR11911:SF111">
    <property type="entry name" value="INOSINE-5'-MONOPHOSPHATE DEHYDROGENASE"/>
    <property type="match status" value="1"/>
</dbReference>
<dbReference type="SUPFAM" id="SSF54631">
    <property type="entry name" value="CBS-domain pair"/>
    <property type="match status" value="1"/>
</dbReference>
<keyword evidence="4 13" id="KW-0479">Metal-binding</keyword>
<evidence type="ECO:0000256" key="14">
    <source>
        <dbReference type="PIRSR" id="PIRSR000130-1"/>
    </source>
</evidence>
<comment type="similarity">
    <text evidence="2 13 18">Belongs to the IMPDH/GMPR family.</text>
</comment>
<keyword evidence="7 13" id="KW-0658">Purine biosynthesis</keyword>
<dbReference type="CDD" id="cd04601">
    <property type="entry name" value="CBS_pair_IMPDH"/>
    <property type="match status" value="1"/>
</dbReference>
<comment type="subunit">
    <text evidence="3 13">Homotetramer.</text>
</comment>
<feature type="binding site" evidence="13">
    <location>
        <position position="245"/>
    </location>
    <ligand>
        <name>NAD(+)</name>
        <dbReference type="ChEBI" id="CHEBI:57540"/>
    </ligand>
</feature>
<feature type="domain" description="CBS" evidence="20">
    <location>
        <begin position="96"/>
        <end position="151"/>
    </location>
</feature>
<feature type="binding site" evidence="13">
    <location>
        <begin position="380"/>
        <end position="384"/>
    </location>
    <ligand>
        <name>IMP</name>
        <dbReference type="ChEBI" id="CHEBI:58053"/>
    </ligand>
</feature>
<evidence type="ECO:0000256" key="13">
    <source>
        <dbReference type="HAMAP-Rule" id="MF_01964"/>
    </source>
</evidence>
<dbReference type="SMART" id="SM00116">
    <property type="entry name" value="CBS"/>
    <property type="match status" value="2"/>
</dbReference>
<dbReference type="InterPro" id="IPR001093">
    <property type="entry name" value="IMP_DH_GMPRt"/>
</dbReference>
<dbReference type="CDD" id="cd00381">
    <property type="entry name" value="IMPDH"/>
    <property type="match status" value="1"/>
</dbReference>
<feature type="binding site" evidence="13">
    <location>
        <position position="462"/>
    </location>
    <ligand>
        <name>K(+)</name>
        <dbReference type="ChEBI" id="CHEBI:29103"/>
        <note>ligand shared between two tetrameric partners</note>
    </ligand>
</feature>
<keyword evidence="5" id="KW-0677">Repeat</keyword>
<dbReference type="UniPathway" id="UPA00601">
    <property type="reaction ID" value="UER00295"/>
</dbReference>
<evidence type="ECO:0000256" key="3">
    <source>
        <dbReference type="ARBA" id="ARBA00011881"/>
    </source>
</evidence>
<evidence type="ECO:0000256" key="12">
    <source>
        <dbReference type="ARBA" id="ARBA00048028"/>
    </source>
</evidence>
<dbReference type="NCBIfam" id="TIGR01302">
    <property type="entry name" value="IMP_dehydrog"/>
    <property type="match status" value="1"/>
</dbReference>
<comment type="cofactor">
    <cofactor evidence="1 13">
        <name>K(+)</name>
        <dbReference type="ChEBI" id="CHEBI:29103"/>
    </cofactor>
</comment>
<feature type="domain" description="CBS" evidence="20">
    <location>
        <begin position="154"/>
        <end position="210"/>
    </location>
</feature>
<evidence type="ECO:0000256" key="5">
    <source>
        <dbReference type="ARBA" id="ARBA00022737"/>
    </source>
</evidence>
<feature type="binding site" description="in other chain" evidence="13 16">
    <location>
        <position position="300"/>
    </location>
    <ligand>
        <name>K(+)</name>
        <dbReference type="ChEBI" id="CHEBI:29103"/>
        <note>ligand shared between two tetrameric partners</note>
    </ligand>
</feature>
<dbReference type="SUPFAM" id="SSF51412">
    <property type="entry name" value="Inosine monophosphate dehydrogenase (IMPDH)"/>
    <property type="match status" value="1"/>
</dbReference>
<feature type="binding site" evidence="13">
    <location>
        <position position="298"/>
    </location>
    <ligand>
        <name>IMP</name>
        <dbReference type="ChEBI" id="CHEBI:58053"/>
    </ligand>
</feature>
<dbReference type="PROSITE" id="PS51371">
    <property type="entry name" value="CBS"/>
    <property type="match status" value="2"/>
</dbReference>
<feature type="binding site" description="in other chain" evidence="13 16">
    <location>
        <position position="297"/>
    </location>
    <ligand>
        <name>K(+)</name>
        <dbReference type="ChEBI" id="CHEBI:29103"/>
        <note>ligand shared between two tetrameric partners</note>
    </ligand>
</feature>
<evidence type="ECO:0000256" key="11">
    <source>
        <dbReference type="ARBA" id="ARBA00023122"/>
    </source>
</evidence>
<evidence type="ECO:0000256" key="9">
    <source>
        <dbReference type="ARBA" id="ARBA00023002"/>
    </source>
</evidence>
<comment type="caution">
    <text evidence="21">The sequence shown here is derived from an EMBL/GenBank/DDBJ whole genome shotgun (WGS) entry which is preliminary data.</text>
</comment>
<evidence type="ECO:0000256" key="1">
    <source>
        <dbReference type="ARBA" id="ARBA00001958"/>
    </source>
</evidence>
<dbReference type="GO" id="GO:0003938">
    <property type="term" value="F:IMP dehydrogenase activity"/>
    <property type="evidence" value="ECO:0007669"/>
    <property type="project" value="UniProtKB-UniRule"/>
</dbReference>
<reference evidence="21 22" key="1">
    <citation type="journal article" date="2019" name="Nat. Microbiol.">
        <title>Wide diversity of methane and short-chain alkane metabolisms in uncultured archaea.</title>
        <authorList>
            <person name="Borrel G."/>
            <person name="Adam P.S."/>
            <person name="McKay L.J."/>
            <person name="Chen L.X."/>
            <person name="Sierra-Garcia I.N."/>
            <person name="Sieber C.M."/>
            <person name="Letourneur Q."/>
            <person name="Ghozlane A."/>
            <person name="Andersen G.L."/>
            <person name="Li W.J."/>
            <person name="Hallam S.J."/>
            <person name="Muyzer G."/>
            <person name="de Oliveira V.M."/>
            <person name="Inskeep W.P."/>
            <person name="Banfield J.F."/>
            <person name="Gribaldo S."/>
        </authorList>
    </citation>
    <scope>NUCLEOTIDE SEQUENCE [LARGE SCALE GENOMIC DNA]</scope>
    <source>
        <strain evidence="21">NM1a</strain>
    </source>
</reference>
<accession>A0A520KSZ8</accession>
<evidence type="ECO:0000313" key="21">
    <source>
        <dbReference type="EMBL" id="RZN65041.1"/>
    </source>
</evidence>
<feature type="binding site" evidence="15">
    <location>
        <begin position="245"/>
        <end position="247"/>
    </location>
    <ligand>
        <name>NAD(+)</name>
        <dbReference type="ChEBI" id="CHEBI:57540"/>
    </ligand>
</feature>
<evidence type="ECO:0000256" key="19">
    <source>
        <dbReference type="RuleBase" id="RU003928"/>
    </source>
</evidence>
<keyword evidence="8 13" id="KW-0630">Potassium</keyword>
<dbReference type="FunFam" id="3.20.20.70:FF:000003">
    <property type="entry name" value="GMP reductase"/>
    <property type="match status" value="1"/>
</dbReference>
<dbReference type="InterPro" id="IPR000644">
    <property type="entry name" value="CBS_dom"/>
</dbReference>
<dbReference type="InterPro" id="IPR005990">
    <property type="entry name" value="IMP_DH"/>
</dbReference>
<keyword evidence="6 13" id="KW-0332">GMP biosynthesis</keyword>
<comment type="function">
    <text evidence="13">Catalyzes the conversion of inosine 5'-phosphate (IMP) to xanthosine 5'-phosphate (XMP), the first committed and rate-limiting step in the de novo synthesis of guanine nucleotides, and therefore plays an important role in the regulation of cell growth.</text>
</comment>
<feature type="binding site" description="in other chain" evidence="13 16">
    <location>
        <position position="295"/>
    </location>
    <ligand>
        <name>K(+)</name>
        <dbReference type="ChEBI" id="CHEBI:29103"/>
        <note>ligand shared between two tetrameric partners</note>
    </ligand>
</feature>
<keyword evidence="9 13" id="KW-0560">Oxidoreductase</keyword>
<evidence type="ECO:0000256" key="2">
    <source>
        <dbReference type="ARBA" id="ARBA00005502"/>
    </source>
</evidence>
<evidence type="ECO:0000256" key="17">
    <source>
        <dbReference type="PROSITE-ProRule" id="PRU00703"/>
    </source>
</evidence>
<dbReference type="GO" id="GO:0000166">
    <property type="term" value="F:nucleotide binding"/>
    <property type="evidence" value="ECO:0007669"/>
    <property type="project" value="UniProtKB-UniRule"/>
</dbReference>
<evidence type="ECO:0000256" key="6">
    <source>
        <dbReference type="ARBA" id="ARBA00022749"/>
    </source>
</evidence>
<sequence>MFKEKLNGMEGLTFNDVLILPARSEVEPNQISLNTRFSKNISLNIPIVSSPMDTVTEFKMAISMARSGGIGILHRNMSIEKQVKMVYAIKRSDEFIIRKTITASPDDSVSHILSLMRSENVSGIPILKDNKLLGIVSTRDIRGISGSKLASEVMTKDVIAAKENVTVDEAFKKMYDSKIERLPIINDKNEFIGMVTMHNIMEREKYTDAVRDIEGRLLVGAAIGPYDLERAKKLDAESVDIIVIDCAHAHNMNVIKSAKNIKDNISADLVVGNIATAEAAEDLVDFADGLRVGIGPGSICTTRIVTGVGVPQLTAIATVSDLAKRYNVPVIADGGIRFSGDIAKAIAAGADTVMLGNLLAGTKESPGREVTIKGRLYKSYRGMGSLGVMGGTDRYSQVGQTKFVPEGVEGVVPFKGSVEDVLFQLTGGLKSAMGYVGAKDIESMQRKARFMKITNNSILESHPHDILITDEAPNYPLY</sequence>
<gene>
    <name evidence="13 21" type="primary">guaB</name>
    <name evidence="21" type="ORF">EF806_03080</name>
</gene>
<evidence type="ECO:0000256" key="18">
    <source>
        <dbReference type="RuleBase" id="RU003927"/>
    </source>
</evidence>
<dbReference type="GO" id="GO:0006177">
    <property type="term" value="P:GMP biosynthetic process"/>
    <property type="evidence" value="ECO:0007669"/>
    <property type="project" value="UniProtKB-UniRule"/>
</dbReference>
<comment type="pathway">
    <text evidence="13 19">Purine metabolism; XMP biosynthesis via de novo pathway; XMP from IMP: step 1/1.</text>
</comment>
<dbReference type="PROSITE" id="PS00487">
    <property type="entry name" value="IMP_DH_GMP_RED"/>
    <property type="match status" value="1"/>
</dbReference>
<dbReference type="Proteomes" id="UP000317158">
    <property type="component" value="Unassembled WGS sequence"/>
</dbReference>
<dbReference type="AlphaFoldDB" id="A0A520KSZ8"/>
<dbReference type="InterPro" id="IPR046342">
    <property type="entry name" value="CBS_dom_sf"/>
</dbReference>
<evidence type="ECO:0000256" key="7">
    <source>
        <dbReference type="ARBA" id="ARBA00022755"/>
    </source>
</evidence>
<dbReference type="Gene3D" id="3.20.20.70">
    <property type="entry name" value="Aldolase class I"/>
    <property type="match status" value="1"/>
</dbReference>
<dbReference type="SMART" id="SM01240">
    <property type="entry name" value="IMPDH"/>
    <property type="match status" value="1"/>
</dbReference>
<comment type="activity regulation">
    <text evidence="13">Mycophenolic acid (MPA) is a non-competitive inhibitor that prevents formation of the closed enzyme conformation by binding to the same site as the amobile flap. In contrast, mizoribine monophosphate (MZP) is a competitive inhibitor that induces the closed conformation. MPA is a potent inhibitor of mammalian IMPDHs but a poor inhibitor of the bacterial enzymes. MZP is a more potent inhibitor of bacterial IMPDH.</text>
</comment>
<feature type="binding site" evidence="13">
    <location>
        <position position="461"/>
    </location>
    <ligand>
        <name>K(+)</name>
        <dbReference type="ChEBI" id="CHEBI:29103"/>
        <note>ligand shared between two tetrameric partners</note>
    </ligand>
</feature>
<feature type="active site" description="Proton acceptor" evidence="13 14">
    <location>
        <position position="394"/>
    </location>
</feature>
<proteinExistence type="inferred from homology"/>
<evidence type="ECO:0000256" key="10">
    <source>
        <dbReference type="ARBA" id="ARBA00023027"/>
    </source>
</evidence>
<keyword evidence="10 13" id="KW-0520">NAD</keyword>
<comment type="catalytic activity">
    <reaction evidence="12 13 19">
        <text>IMP + NAD(+) + H2O = XMP + NADH + H(+)</text>
        <dbReference type="Rhea" id="RHEA:11708"/>
        <dbReference type="ChEBI" id="CHEBI:15377"/>
        <dbReference type="ChEBI" id="CHEBI:15378"/>
        <dbReference type="ChEBI" id="CHEBI:57464"/>
        <dbReference type="ChEBI" id="CHEBI:57540"/>
        <dbReference type="ChEBI" id="CHEBI:57945"/>
        <dbReference type="ChEBI" id="CHEBI:58053"/>
        <dbReference type="EC" id="1.1.1.205"/>
    </reaction>
</comment>
<dbReference type="EC" id="1.1.1.205" evidence="13 19"/>
<evidence type="ECO:0000256" key="4">
    <source>
        <dbReference type="ARBA" id="ARBA00022723"/>
    </source>
</evidence>
<dbReference type="PANTHER" id="PTHR11911">
    <property type="entry name" value="INOSINE-5-MONOPHOSPHATE DEHYDROGENASE RELATED"/>
    <property type="match status" value="1"/>
</dbReference>
<dbReference type="EMBL" id="RXIF01000004">
    <property type="protein sequence ID" value="RZN65041.1"/>
    <property type="molecule type" value="Genomic_DNA"/>
</dbReference>
<feature type="binding site" evidence="13">
    <location>
        <position position="406"/>
    </location>
    <ligand>
        <name>IMP</name>
        <dbReference type="ChEBI" id="CHEBI:58053"/>
    </ligand>
</feature>
<comment type="caution">
    <text evidence="13">Lacks conserved residue(s) required for the propagation of feature annotation.</text>
</comment>